<dbReference type="Proteomes" id="UP001149090">
    <property type="component" value="Unassembled WGS sequence"/>
</dbReference>
<dbReference type="InterPro" id="IPR018276">
    <property type="entry name" value="DDA1_dom"/>
</dbReference>
<dbReference type="AlphaFoldDB" id="A0A9Q0LER0"/>
<sequence length="95" mass="11370">MNFLSDLPSNNLIDSNFYIPIQKHNKPKEYFSTKKQSFQQIPINTTHILIRTLSLNEKESKKNQNQNENQNQIENEIENENLKKRKTNKKNLRKI</sequence>
<gene>
    <name evidence="3" type="ORF">M0811_09800</name>
</gene>
<evidence type="ECO:0000313" key="4">
    <source>
        <dbReference type="Proteomes" id="UP001149090"/>
    </source>
</evidence>
<keyword evidence="4" id="KW-1185">Reference proteome</keyword>
<comment type="caution">
    <text evidence="3">The sequence shown here is derived from an EMBL/GenBank/DDBJ whole genome shotgun (WGS) entry which is preliminary data.</text>
</comment>
<feature type="compositionally biased region" description="Basic residues" evidence="1">
    <location>
        <begin position="83"/>
        <end position="95"/>
    </location>
</feature>
<name>A0A9Q0LER0_ANAIG</name>
<feature type="compositionally biased region" description="Low complexity" evidence="1">
    <location>
        <begin position="63"/>
        <end position="74"/>
    </location>
</feature>
<reference evidence="3" key="1">
    <citation type="submission" date="2022-10" db="EMBL/GenBank/DDBJ databases">
        <title>Novel sulphate-reducing endosymbionts in the free-living metamonad Anaeramoeba.</title>
        <authorList>
            <person name="Jerlstrom-Hultqvist J."/>
            <person name="Cepicka I."/>
            <person name="Gallot-Lavallee L."/>
            <person name="Salas-Leiva D."/>
            <person name="Curtis B.A."/>
            <person name="Zahonova K."/>
            <person name="Pipaliya S."/>
            <person name="Dacks J."/>
            <person name="Roger A.J."/>
        </authorList>
    </citation>
    <scope>NUCLEOTIDE SEQUENCE</scope>
    <source>
        <strain evidence="3">BMAN</strain>
    </source>
</reference>
<evidence type="ECO:0000259" key="2">
    <source>
        <dbReference type="Pfam" id="PF10172"/>
    </source>
</evidence>
<accession>A0A9Q0LER0</accession>
<dbReference type="EMBL" id="JAPDFW010000084">
    <property type="protein sequence ID" value="KAJ5071901.1"/>
    <property type="molecule type" value="Genomic_DNA"/>
</dbReference>
<protein>
    <submittedName>
        <fullName evidence="3">Det1- and ddb1-associated protein</fullName>
    </submittedName>
</protein>
<dbReference type="Pfam" id="PF10172">
    <property type="entry name" value="DDA1"/>
    <property type="match status" value="1"/>
</dbReference>
<evidence type="ECO:0000313" key="3">
    <source>
        <dbReference type="EMBL" id="KAJ5071901.1"/>
    </source>
</evidence>
<proteinExistence type="predicted"/>
<evidence type="ECO:0000256" key="1">
    <source>
        <dbReference type="SAM" id="MobiDB-lite"/>
    </source>
</evidence>
<feature type="region of interest" description="Disordered" evidence="1">
    <location>
        <begin position="57"/>
        <end position="95"/>
    </location>
</feature>
<organism evidence="3 4">
    <name type="scientific">Anaeramoeba ignava</name>
    <name type="common">Anaerobic marine amoeba</name>
    <dbReference type="NCBI Taxonomy" id="1746090"/>
    <lineage>
        <taxon>Eukaryota</taxon>
        <taxon>Metamonada</taxon>
        <taxon>Anaeramoebidae</taxon>
        <taxon>Anaeramoeba</taxon>
    </lineage>
</organism>
<feature type="domain" description="DET1- and DDB1-associated protein 1" evidence="2">
    <location>
        <begin position="3"/>
        <end position="58"/>
    </location>
</feature>